<dbReference type="PANTHER" id="PTHR46844">
    <property type="entry name" value="SLR5058 PROTEIN"/>
    <property type="match status" value="1"/>
</dbReference>
<dbReference type="InterPro" id="IPR027417">
    <property type="entry name" value="P-loop_NTPase"/>
</dbReference>
<dbReference type="RefSeq" id="WP_184961762.1">
    <property type="nucleotide sequence ID" value="NZ_JACHIN010000004.1"/>
</dbReference>
<gene>
    <name evidence="3" type="ORF">HNR40_003135</name>
</gene>
<evidence type="ECO:0000259" key="2">
    <source>
        <dbReference type="PROSITE" id="PS50837"/>
    </source>
</evidence>
<protein>
    <recommendedName>
        <fullName evidence="2">NACHT domain-containing protein</fullName>
    </recommendedName>
</protein>
<dbReference type="Proteomes" id="UP000568380">
    <property type="component" value="Unassembled WGS sequence"/>
</dbReference>
<feature type="domain" description="NACHT" evidence="2">
    <location>
        <begin position="171"/>
        <end position="262"/>
    </location>
</feature>
<keyword evidence="1" id="KW-1133">Transmembrane helix</keyword>
<feature type="transmembrane region" description="Helical" evidence="1">
    <location>
        <begin position="12"/>
        <end position="29"/>
    </location>
</feature>
<dbReference type="Gene3D" id="3.40.50.300">
    <property type="entry name" value="P-loop containing nucleotide triphosphate hydrolases"/>
    <property type="match status" value="1"/>
</dbReference>
<keyword evidence="1" id="KW-0812">Transmembrane</keyword>
<evidence type="ECO:0000256" key="1">
    <source>
        <dbReference type="SAM" id="Phobius"/>
    </source>
</evidence>
<dbReference type="PANTHER" id="PTHR46844:SF1">
    <property type="entry name" value="SLR5058 PROTEIN"/>
    <property type="match status" value="1"/>
</dbReference>
<proteinExistence type="predicted"/>
<accession>A0A7W8A2H1</accession>
<reference evidence="3 4" key="1">
    <citation type="submission" date="2020-08" db="EMBL/GenBank/DDBJ databases">
        <title>Genomic Encyclopedia of Type Strains, Phase IV (KMG-IV): sequencing the most valuable type-strain genomes for metagenomic binning, comparative biology and taxonomic classification.</title>
        <authorList>
            <person name="Goeker M."/>
        </authorList>
    </citation>
    <scope>NUCLEOTIDE SEQUENCE [LARGE SCALE GENOMIC DNA]</scope>
    <source>
        <strain evidence="3 4">DSM 45385</strain>
    </source>
</reference>
<comment type="caution">
    <text evidence="3">The sequence shown here is derived from an EMBL/GenBank/DDBJ whole genome shotgun (WGS) entry which is preliminary data.</text>
</comment>
<dbReference type="AlphaFoldDB" id="A0A7W8A2H1"/>
<evidence type="ECO:0000313" key="4">
    <source>
        <dbReference type="Proteomes" id="UP000568380"/>
    </source>
</evidence>
<dbReference type="Pfam" id="PF05729">
    <property type="entry name" value="NACHT"/>
    <property type="match status" value="1"/>
</dbReference>
<dbReference type="SUPFAM" id="SSF52540">
    <property type="entry name" value="P-loop containing nucleoside triphosphate hydrolases"/>
    <property type="match status" value="2"/>
</dbReference>
<dbReference type="InterPro" id="IPR007111">
    <property type="entry name" value="NACHT_NTPase"/>
</dbReference>
<sequence length="1082" mass="119831">MSSFWTSNAPALIALGGVLAGLVAGFFQWRGNLRQQRGLEERKQELERRKLELDQEKFAWDRAKAEHERGTAEEEFQERLRDAREHADAVERGALDYRAAVVASLRHLKILDMPQPLDLESLYVQVRVREEEPRRYLHPEEARRLARGGEEQLLEGTGQTFAPEEAMARHARMTVVGDPGAGKTTMLKYLTFRIARGELRPGPTLPVFVELRRFVDSGEERLLDFAVKQLDERYGFRDAGPYLRGRLETGQAALLLDGLDEVLGGATPEEAERAYTHVAEEISRLAGRYRLAPIVVTCRKAGWRGGLQEFGSLEVLDFTWEQVEAFAANWFAEDPVKAEGLRAALSGNSRMRALAANPLLLSLIAIVYGKDLELPERRAELYNRCVDVMLKEWDAHRGIRRQSEFTTARKRDLLEEIAWHFHQHGWRYLPEHELLDVIARFLPTVDLPAERAAEVLAEICAQYGLLKEMAHGWYGFLHLTLQDYFAAVAANEHGQAAIARIVGHRHDPWWEEVITLLAGRMTDASPLLLAILGRQTSDEPPRGHPVAADDDLFHGDLMLAGSCLVGTPRIKVPWLRRRIVDDMFGVLMDETLPKSMQRTCARRLVEISGDEITERLLGYVTDPGHSRGGRERAIEALGNSRAKNLGARLLALAPGFDLEENLALALGHLRCREAEPYLLGELRQRLAHGLAPGGAFVVALSGLGGHGVVRLLVESLVNDTGSPVDPYLFPPYRRLPIGADVATLALEALEGGRVEATKRDIAGYIAAAGLGPKVAARIFALGFGRTGYVTVEAYKAVMDGAAAELALDLVRGGTRAGSDAVELIAALEVVAARSLPVLSALLREGGLDRFGRLELIHGLAWWTDAATVPELCGLFADLLAGEEADEVKLPLARSLARWKSTEGVPVLRKAFADAKDNLDALAEIAEALHGVGDTSVVAPLHARLTEAIGHGDRHEVERVLRLLKPYAPSEVTGLVLDNLSLWDGEFSLVLADYLDRGIPDELIGKAVQVTAGSWNPWLMLEVLSESRARPGHVERFLRVEIPERIRYRTSRMDALFAMSRTAKVRVFADGRVVPVRREFSDA</sequence>
<dbReference type="PROSITE" id="PS50837">
    <property type="entry name" value="NACHT"/>
    <property type="match status" value="1"/>
</dbReference>
<name>A0A7W8A2H1_9ACTN</name>
<organism evidence="3 4">
    <name type="scientific">Nonomuraea endophytica</name>
    <dbReference type="NCBI Taxonomy" id="714136"/>
    <lineage>
        <taxon>Bacteria</taxon>
        <taxon>Bacillati</taxon>
        <taxon>Actinomycetota</taxon>
        <taxon>Actinomycetes</taxon>
        <taxon>Streptosporangiales</taxon>
        <taxon>Streptosporangiaceae</taxon>
        <taxon>Nonomuraea</taxon>
    </lineage>
</organism>
<keyword evidence="4" id="KW-1185">Reference proteome</keyword>
<dbReference type="EMBL" id="JACHIN010000004">
    <property type="protein sequence ID" value="MBB5077660.1"/>
    <property type="molecule type" value="Genomic_DNA"/>
</dbReference>
<keyword evidence="1" id="KW-0472">Membrane</keyword>
<evidence type="ECO:0000313" key="3">
    <source>
        <dbReference type="EMBL" id="MBB5077660.1"/>
    </source>
</evidence>